<evidence type="ECO:0000259" key="5">
    <source>
        <dbReference type="PROSITE" id="PS51077"/>
    </source>
</evidence>
<feature type="domain" description="HTH iclR-type" evidence="5">
    <location>
        <begin position="28"/>
        <end position="91"/>
    </location>
</feature>
<dbReference type="InterPro" id="IPR029016">
    <property type="entry name" value="GAF-like_dom_sf"/>
</dbReference>
<dbReference type="Proteomes" id="UP001595632">
    <property type="component" value="Unassembled WGS sequence"/>
</dbReference>
<keyword evidence="8" id="KW-1185">Reference proteome</keyword>
<organism evidence="7 8">
    <name type="scientific">Psychromarinibacter halotolerans</name>
    <dbReference type="NCBI Taxonomy" id="1775175"/>
    <lineage>
        <taxon>Bacteria</taxon>
        <taxon>Pseudomonadati</taxon>
        <taxon>Pseudomonadota</taxon>
        <taxon>Alphaproteobacteria</taxon>
        <taxon>Rhodobacterales</taxon>
        <taxon>Paracoccaceae</taxon>
        <taxon>Psychromarinibacter</taxon>
    </lineage>
</organism>
<dbReference type="PROSITE" id="PS51077">
    <property type="entry name" value="HTH_ICLR"/>
    <property type="match status" value="1"/>
</dbReference>
<feature type="compositionally biased region" description="Low complexity" evidence="4">
    <location>
        <begin position="8"/>
        <end position="17"/>
    </location>
</feature>
<accession>A0ABV7GVU1</accession>
<feature type="region of interest" description="Disordered" evidence="4">
    <location>
        <begin position="1"/>
        <end position="25"/>
    </location>
</feature>
<dbReference type="PANTHER" id="PTHR30136">
    <property type="entry name" value="HELIX-TURN-HELIX TRANSCRIPTIONAL REGULATOR, ICLR FAMILY"/>
    <property type="match status" value="1"/>
</dbReference>
<protein>
    <submittedName>
        <fullName evidence="7">IclR family transcriptional regulator</fullName>
    </submittedName>
</protein>
<dbReference type="PANTHER" id="PTHR30136:SF24">
    <property type="entry name" value="HTH-TYPE TRANSCRIPTIONAL REPRESSOR ALLR"/>
    <property type="match status" value="1"/>
</dbReference>
<reference evidence="8" key="1">
    <citation type="journal article" date="2019" name="Int. J. Syst. Evol. Microbiol.">
        <title>The Global Catalogue of Microorganisms (GCM) 10K type strain sequencing project: providing services to taxonomists for standard genome sequencing and annotation.</title>
        <authorList>
            <consortium name="The Broad Institute Genomics Platform"/>
            <consortium name="The Broad Institute Genome Sequencing Center for Infectious Disease"/>
            <person name="Wu L."/>
            <person name="Ma J."/>
        </authorList>
    </citation>
    <scope>NUCLEOTIDE SEQUENCE [LARGE SCALE GENOMIC DNA]</scope>
    <source>
        <strain evidence="8">KCTC 52366</strain>
    </source>
</reference>
<dbReference type="InterPro" id="IPR036390">
    <property type="entry name" value="WH_DNA-bd_sf"/>
</dbReference>
<dbReference type="Pfam" id="PF09339">
    <property type="entry name" value="HTH_IclR"/>
    <property type="match status" value="1"/>
</dbReference>
<dbReference type="SUPFAM" id="SSF46785">
    <property type="entry name" value="Winged helix' DNA-binding domain"/>
    <property type="match status" value="1"/>
</dbReference>
<comment type="caution">
    <text evidence="7">The sequence shown here is derived from an EMBL/GenBank/DDBJ whole genome shotgun (WGS) entry which is preliminary data.</text>
</comment>
<dbReference type="SMART" id="SM00346">
    <property type="entry name" value="HTH_ICLR"/>
    <property type="match status" value="1"/>
</dbReference>
<dbReference type="Pfam" id="PF01614">
    <property type="entry name" value="IclR_C"/>
    <property type="match status" value="1"/>
</dbReference>
<feature type="domain" description="IclR-ED" evidence="6">
    <location>
        <begin position="92"/>
        <end position="270"/>
    </location>
</feature>
<evidence type="ECO:0000256" key="2">
    <source>
        <dbReference type="ARBA" id="ARBA00023125"/>
    </source>
</evidence>
<dbReference type="Gene3D" id="3.30.450.40">
    <property type="match status" value="1"/>
</dbReference>
<dbReference type="InterPro" id="IPR050707">
    <property type="entry name" value="HTH_MetabolicPath_Reg"/>
</dbReference>
<keyword evidence="2" id="KW-0238">DNA-binding</keyword>
<dbReference type="RefSeq" id="WP_275634711.1">
    <property type="nucleotide sequence ID" value="NZ_JARGYD010000011.1"/>
</dbReference>
<evidence type="ECO:0000256" key="4">
    <source>
        <dbReference type="SAM" id="MobiDB-lite"/>
    </source>
</evidence>
<dbReference type="EMBL" id="JBHRTB010000010">
    <property type="protein sequence ID" value="MFC3144325.1"/>
    <property type="molecule type" value="Genomic_DNA"/>
</dbReference>
<keyword evidence="3" id="KW-0804">Transcription</keyword>
<dbReference type="PROSITE" id="PS51078">
    <property type="entry name" value="ICLR_ED"/>
    <property type="match status" value="1"/>
</dbReference>
<dbReference type="SUPFAM" id="SSF55781">
    <property type="entry name" value="GAF domain-like"/>
    <property type="match status" value="1"/>
</dbReference>
<dbReference type="InterPro" id="IPR036388">
    <property type="entry name" value="WH-like_DNA-bd_sf"/>
</dbReference>
<gene>
    <name evidence="7" type="ORF">ACFOGP_16500</name>
</gene>
<proteinExistence type="predicted"/>
<evidence type="ECO:0000313" key="7">
    <source>
        <dbReference type="EMBL" id="MFC3144325.1"/>
    </source>
</evidence>
<dbReference type="InterPro" id="IPR014757">
    <property type="entry name" value="Tscrpt_reg_IclR_C"/>
</dbReference>
<dbReference type="Gene3D" id="1.10.10.10">
    <property type="entry name" value="Winged helix-like DNA-binding domain superfamily/Winged helix DNA-binding domain"/>
    <property type="match status" value="1"/>
</dbReference>
<evidence type="ECO:0000256" key="1">
    <source>
        <dbReference type="ARBA" id="ARBA00023015"/>
    </source>
</evidence>
<evidence type="ECO:0000256" key="3">
    <source>
        <dbReference type="ARBA" id="ARBA00023163"/>
    </source>
</evidence>
<evidence type="ECO:0000313" key="8">
    <source>
        <dbReference type="Proteomes" id="UP001595632"/>
    </source>
</evidence>
<dbReference type="InterPro" id="IPR005471">
    <property type="entry name" value="Tscrpt_reg_IclR_N"/>
</dbReference>
<sequence length="270" mass="28860">MTPPPASPDDNAPAGPDQDTSGAARGELQSLERGIRILDLFLDGNPEARRVADVTAALNIPTSTAYRLIRVLKSNGLLQDGDARGSFELGDKLRLLGDCVRGEDGLLARIRPVLEGLRSATAETVMLTIRSGDEAVHAEVLESEQELRVSIPRGRRMHIAAGGSGRVILAHLRDTEIDRVLSQPVTAYTPQTVTDPELIRAELAQIRDRGYAISESQTTAQTRGICMPLLSAGGMPLGSLTVTGPAFRMDAERTEMCVSAMRDAIAGLAL</sequence>
<evidence type="ECO:0000259" key="6">
    <source>
        <dbReference type="PROSITE" id="PS51078"/>
    </source>
</evidence>
<name>A0ABV7GVU1_9RHOB</name>
<keyword evidence="1" id="KW-0805">Transcription regulation</keyword>